<evidence type="ECO:0000313" key="6">
    <source>
        <dbReference type="Proteomes" id="UP000663505"/>
    </source>
</evidence>
<dbReference type="AlphaFoldDB" id="A0A9X7W279"/>
<dbReference type="PANTHER" id="PTHR39160">
    <property type="entry name" value="CELL WALL-BINDING PROTEIN YOCH"/>
    <property type="match status" value="1"/>
</dbReference>
<evidence type="ECO:0000256" key="3">
    <source>
        <dbReference type="SAM" id="SignalP"/>
    </source>
</evidence>
<dbReference type="Gene3D" id="3.10.350.10">
    <property type="entry name" value="LysM domain"/>
    <property type="match status" value="1"/>
</dbReference>
<name>A0A9X7W279_9BACL</name>
<dbReference type="Proteomes" id="UP000663505">
    <property type="component" value="Chromosome"/>
</dbReference>
<dbReference type="Gene3D" id="2.40.40.10">
    <property type="entry name" value="RlpA-like domain"/>
    <property type="match status" value="1"/>
</dbReference>
<dbReference type="EMBL" id="CP071182">
    <property type="protein sequence ID" value="QSO49132.1"/>
    <property type="molecule type" value="Genomic_DNA"/>
</dbReference>
<dbReference type="GO" id="GO:0009254">
    <property type="term" value="P:peptidoglycan turnover"/>
    <property type="evidence" value="ECO:0007669"/>
    <property type="project" value="InterPro"/>
</dbReference>
<dbReference type="InterPro" id="IPR010611">
    <property type="entry name" value="3D_dom"/>
</dbReference>
<dbReference type="Pfam" id="PF06725">
    <property type="entry name" value="3D"/>
    <property type="match status" value="1"/>
</dbReference>
<dbReference type="InterPro" id="IPR018392">
    <property type="entry name" value="LysM"/>
</dbReference>
<feature type="signal peptide" evidence="3">
    <location>
        <begin position="1"/>
        <end position="24"/>
    </location>
</feature>
<dbReference type="SMART" id="SM00257">
    <property type="entry name" value="LysM"/>
    <property type="match status" value="1"/>
</dbReference>
<feature type="domain" description="LysM" evidence="4">
    <location>
        <begin position="45"/>
        <end position="89"/>
    </location>
</feature>
<sequence length="284" mass="29784">MHRQGLTWFSVMTFLLLTPVVAFAAVNTLTKSHAEQRPALLQTTQTYTVQQGDTLWGIARKLGVSISDLIAWNHITNPNLILPGESITYQALPGDAGESTESGQPDGTRQPTSENSTQTGAQGASQATFQAAPQAAPQATTASSEAPQPLQGQTQASTLSGVGSVPASVANGAEVIPCMLTAYTAGPESTGKVPGDPGYDVTSTGARAIQGITVAVDPSIIPYGTKLFIPGVGFRIAEDTGGAIVGYHIDVFFNNLSVARDFGVHQNVPVYILPSWFPIPNFQF</sequence>
<dbReference type="Pfam" id="PF01476">
    <property type="entry name" value="LysM"/>
    <property type="match status" value="1"/>
</dbReference>
<feature type="compositionally biased region" description="Polar residues" evidence="2">
    <location>
        <begin position="99"/>
        <end position="123"/>
    </location>
</feature>
<feature type="chain" id="PRO_5040952167" evidence="3">
    <location>
        <begin position="25"/>
        <end position="284"/>
    </location>
</feature>
<keyword evidence="6" id="KW-1185">Reference proteome</keyword>
<protein>
    <submittedName>
        <fullName evidence="5">LysM peptidoglycan-binding domain-containing protein</fullName>
    </submittedName>
</protein>
<dbReference type="RefSeq" id="WP_206658446.1">
    <property type="nucleotide sequence ID" value="NZ_CP071182.1"/>
</dbReference>
<reference evidence="5 6" key="1">
    <citation type="submission" date="2021-02" db="EMBL/GenBank/DDBJ databases">
        <title>Alicyclobacillus curvatus sp. nov. and Alicyclobacillus mengziensis sp. nov., two acidophilic bacteria isolated from acid mine drainage.</title>
        <authorList>
            <person name="Huang Y."/>
        </authorList>
    </citation>
    <scope>NUCLEOTIDE SEQUENCE [LARGE SCALE GENOMIC DNA]</scope>
    <source>
        <strain evidence="5 6">S30H14</strain>
    </source>
</reference>
<evidence type="ECO:0000256" key="2">
    <source>
        <dbReference type="SAM" id="MobiDB-lite"/>
    </source>
</evidence>
<evidence type="ECO:0000259" key="4">
    <source>
        <dbReference type="PROSITE" id="PS51782"/>
    </source>
</evidence>
<evidence type="ECO:0000256" key="1">
    <source>
        <dbReference type="ARBA" id="ARBA00022729"/>
    </source>
</evidence>
<dbReference type="PROSITE" id="PS51782">
    <property type="entry name" value="LYSM"/>
    <property type="match status" value="1"/>
</dbReference>
<evidence type="ECO:0000313" key="5">
    <source>
        <dbReference type="EMBL" id="QSO49132.1"/>
    </source>
</evidence>
<feature type="region of interest" description="Disordered" evidence="2">
    <location>
        <begin position="91"/>
        <end position="159"/>
    </location>
</feature>
<dbReference type="SUPFAM" id="SSF50685">
    <property type="entry name" value="Barwin-like endoglucanases"/>
    <property type="match status" value="1"/>
</dbReference>
<feature type="compositionally biased region" description="Polar residues" evidence="2">
    <location>
        <begin position="150"/>
        <end position="159"/>
    </location>
</feature>
<dbReference type="CDD" id="cd14667">
    <property type="entry name" value="3D_containing_proteins"/>
    <property type="match status" value="1"/>
</dbReference>
<dbReference type="SUPFAM" id="SSF54106">
    <property type="entry name" value="LysM domain"/>
    <property type="match status" value="1"/>
</dbReference>
<dbReference type="PANTHER" id="PTHR39160:SF4">
    <property type="entry name" value="RESUSCITATION-PROMOTING FACTOR RPFB"/>
    <property type="match status" value="1"/>
</dbReference>
<dbReference type="InterPro" id="IPR036779">
    <property type="entry name" value="LysM_dom_sf"/>
</dbReference>
<dbReference type="InterPro" id="IPR036908">
    <property type="entry name" value="RlpA-like_sf"/>
</dbReference>
<organism evidence="5 6">
    <name type="scientific">Alicyclobacillus mengziensis</name>
    <dbReference type="NCBI Taxonomy" id="2931921"/>
    <lineage>
        <taxon>Bacteria</taxon>
        <taxon>Bacillati</taxon>
        <taxon>Bacillota</taxon>
        <taxon>Bacilli</taxon>
        <taxon>Bacillales</taxon>
        <taxon>Alicyclobacillaceae</taxon>
        <taxon>Alicyclobacillus</taxon>
    </lineage>
</organism>
<gene>
    <name evidence="5" type="ORF">JZ786_09500</name>
</gene>
<feature type="compositionally biased region" description="Low complexity" evidence="2">
    <location>
        <begin position="124"/>
        <end position="147"/>
    </location>
</feature>
<keyword evidence="1 3" id="KW-0732">Signal</keyword>
<dbReference type="InterPro" id="IPR059180">
    <property type="entry name" value="3D_YorM"/>
</dbReference>
<dbReference type="InterPro" id="IPR051933">
    <property type="entry name" value="Resuscitation_pf_RpfB"/>
</dbReference>
<dbReference type="CDD" id="cd00118">
    <property type="entry name" value="LysM"/>
    <property type="match status" value="1"/>
</dbReference>
<dbReference type="KEGG" id="afx:JZ786_09500"/>
<proteinExistence type="predicted"/>
<dbReference type="GO" id="GO:0019867">
    <property type="term" value="C:outer membrane"/>
    <property type="evidence" value="ECO:0007669"/>
    <property type="project" value="InterPro"/>
</dbReference>
<dbReference type="GO" id="GO:0004553">
    <property type="term" value="F:hydrolase activity, hydrolyzing O-glycosyl compounds"/>
    <property type="evidence" value="ECO:0007669"/>
    <property type="project" value="InterPro"/>
</dbReference>
<accession>A0A9X7W279</accession>